<reference evidence="1 2" key="1">
    <citation type="submission" date="2015-07" db="EMBL/GenBank/DDBJ databases">
        <title>Draft genome sequence of the Amantichitinum ursilacus IGB-41, a new chitin-degrading bacterium.</title>
        <authorList>
            <person name="Kirstahler P."/>
            <person name="Guenther M."/>
            <person name="Grumaz C."/>
            <person name="Rupp S."/>
            <person name="Zibek S."/>
            <person name="Sohn K."/>
        </authorList>
    </citation>
    <scope>NUCLEOTIDE SEQUENCE [LARGE SCALE GENOMIC DNA]</scope>
    <source>
        <strain evidence="1 2">IGB-41</strain>
    </source>
</reference>
<evidence type="ECO:0000313" key="1">
    <source>
        <dbReference type="EMBL" id="KPC52482.1"/>
    </source>
</evidence>
<name>A0A0N0GN56_9NEIS</name>
<dbReference type="OrthoDB" id="134981at2"/>
<gene>
    <name evidence="1" type="ORF">WG78_11575</name>
</gene>
<dbReference type="InterPro" id="IPR045392">
    <property type="entry name" value="DUF6519"/>
</dbReference>
<dbReference type="STRING" id="857265.WG78_11575"/>
<dbReference type="RefSeq" id="WP_053937976.1">
    <property type="nucleotide sequence ID" value="NZ_LAQT01000009.1"/>
</dbReference>
<sequence>MKADLTRSTDQPALHYRSVRMQQGRVQLDADWNEQNAIVNRRVETETRDTLGDVAAPLALDGFDLTVSGGNIAISPGRIYLNGLLCENAAAATLISQPSLPGNVSPIIVTSSGYLGLPPAGAVPLTSIQNYGSGGALAAPADGVYVAYIETWLRHITALEDPLIREVALGGPDSATRDQLVWQIKLLDVGAVSPAPTCATPLAPWDALIKPPDGTLGARAEPGATATDLCLLTPEAGYRSLENQLYRVEIHDDGSGGGKARFKWSRDNGCIVSTVVRWLNDPTANEFEVASIGRDAYLSISAGCWVEFYDDTHELLGLAGTLVKVTRTAGNVVTVDLTTATGPLDQPLFASNPRVRRWDDLVELTSKPAAAAYADGWIALENGVQVRFVDGHFRVGDYWTIPARTATSDVLWPAAADGKALFMAPEGTLRAFGKLALFACSGGVWSKLDDCRAVFPTLSQLTNLFYVGGDGQSVLPDSLNPASNVALPKPLEVAVFNGQFPVANASVSFVVTEGALAGGGLSAIATTTANGIASVSWSLANSANLTQTCVATLLASGAPVSGKYNQIHFNAQLSVAAQVAYDPAKCPDMTAAKINTVQAAIDALCAKGGGGGGGCCVTVGLGGQYGDLQAALLELSKPGSEVCLCLLPGLHVLSKPVSLAGDSKTHLAIHGIGPGAQLQMDALGIALSGYGSVALQDFDAFCTGDGLPFVFDHCDQVRLEQVNINGLKSSAGALVTVGGARQITVQGCTLRAWQTAVSDTLDMVIARIPLLESLRPICVEAALWLPVSLDAARAFLAFISVPDQARLLASQIGRATSGDNAIRPMTLYRALRDLDEWLFAPTPPDAPALALAMAALRFAIFMPTAGTALALQDAEGDVLLADSHIDGHLLCYGSQGTAENLQALISQADKQLRTGSLRWVPTQGQLRLRNDRVWQINLADEYVQTAKQQLAQSGALPRAFRSLVASDCAFNGAGPQYFLAWHIALTDNLVEATFSFVGYAMAMQGKYLGNMAEACTLYTAGHNAEAFGNGGMALTNAP</sequence>
<keyword evidence="2" id="KW-1185">Reference proteome</keyword>
<organism evidence="1 2">
    <name type="scientific">Amantichitinum ursilacus</name>
    <dbReference type="NCBI Taxonomy" id="857265"/>
    <lineage>
        <taxon>Bacteria</taxon>
        <taxon>Pseudomonadati</taxon>
        <taxon>Pseudomonadota</taxon>
        <taxon>Betaproteobacteria</taxon>
        <taxon>Neisseriales</taxon>
        <taxon>Chitinibacteraceae</taxon>
        <taxon>Amantichitinum</taxon>
    </lineage>
</organism>
<evidence type="ECO:0000313" key="2">
    <source>
        <dbReference type="Proteomes" id="UP000037939"/>
    </source>
</evidence>
<dbReference type="Pfam" id="PF20129">
    <property type="entry name" value="DUF6519"/>
    <property type="match status" value="3"/>
</dbReference>
<accession>A0A0N0GN56</accession>
<protein>
    <submittedName>
        <fullName evidence="1">Uncharacterized protein</fullName>
    </submittedName>
</protein>
<dbReference type="Proteomes" id="UP000037939">
    <property type="component" value="Unassembled WGS sequence"/>
</dbReference>
<dbReference type="EMBL" id="LAQT01000009">
    <property type="protein sequence ID" value="KPC52482.1"/>
    <property type="molecule type" value="Genomic_DNA"/>
</dbReference>
<dbReference type="PATRIC" id="fig|857265.3.peg.2378"/>
<dbReference type="AlphaFoldDB" id="A0A0N0GN56"/>
<comment type="caution">
    <text evidence="1">The sequence shown here is derived from an EMBL/GenBank/DDBJ whole genome shotgun (WGS) entry which is preliminary data.</text>
</comment>
<proteinExistence type="predicted"/>